<organism evidence="2">
    <name type="scientific">marine metagenome</name>
    <dbReference type="NCBI Taxonomy" id="408172"/>
    <lineage>
        <taxon>unclassified sequences</taxon>
        <taxon>metagenomes</taxon>
        <taxon>ecological metagenomes</taxon>
    </lineage>
</organism>
<gene>
    <name evidence="2" type="ORF">METZ01_LOCUS200482</name>
</gene>
<name>A0A382EAA5_9ZZZZ</name>
<sequence length="210" mass="23637">MSKLDGKGSYAKSNRFTVEIIAPTTLVSSVQASSIEFLIKTVSFPARTFGTTTYRSGGKFGLDVPYEMTEEPISISFLGTNDWSARSFWNDWISHIQSTNSYNMNYYREFIGTVKISVYNETEQDTTSPTHQVTLHEAWPKTISAIELGWESTELVDFEVDVAYSWWTATGSNGTPSTELRHGEEHGGRGRSRTTNRTPHRPTFRGRGGR</sequence>
<feature type="region of interest" description="Disordered" evidence="1">
    <location>
        <begin position="174"/>
        <end position="210"/>
    </location>
</feature>
<accession>A0A382EAA5</accession>
<evidence type="ECO:0000256" key="1">
    <source>
        <dbReference type="SAM" id="MobiDB-lite"/>
    </source>
</evidence>
<evidence type="ECO:0000313" key="2">
    <source>
        <dbReference type="EMBL" id="SVB47628.1"/>
    </source>
</evidence>
<dbReference type="EMBL" id="UINC01043502">
    <property type="protein sequence ID" value="SVB47628.1"/>
    <property type="molecule type" value="Genomic_DNA"/>
</dbReference>
<proteinExistence type="predicted"/>
<feature type="compositionally biased region" description="Basic residues" evidence="1">
    <location>
        <begin position="189"/>
        <end position="210"/>
    </location>
</feature>
<reference evidence="2" key="1">
    <citation type="submission" date="2018-05" db="EMBL/GenBank/DDBJ databases">
        <authorList>
            <person name="Lanie J.A."/>
            <person name="Ng W.-L."/>
            <person name="Kazmierczak K.M."/>
            <person name="Andrzejewski T.M."/>
            <person name="Davidsen T.M."/>
            <person name="Wayne K.J."/>
            <person name="Tettelin H."/>
            <person name="Glass J.I."/>
            <person name="Rusch D."/>
            <person name="Podicherti R."/>
            <person name="Tsui H.-C.T."/>
            <person name="Winkler M.E."/>
        </authorList>
    </citation>
    <scope>NUCLEOTIDE SEQUENCE</scope>
</reference>
<dbReference type="GO" id="GO:0005198">
    <property type="term" value="F:structural molecule activity"/>
    <property type="evidence" value="ECO:0007669"/>
    <property type="project" value="InterPro"/>
</dbReference>
<dbReference type="AlphaFoldDB" id="A0A382EAA5"/>
<protein>
    <submittedName>
        <fullName evidence="2">Uncharacterized protein</fullName>
    </submittedName>
</protein>
<dbReference type="InterPro" id="IPR010667">
    <property type="entry name" value="Phage_T4_Gp19"/>
</dbReference>
<dbReference type="Pfam" id="PF06841">
    <property type="entry name" value="Phage_T4_gp19"/>
    <property type="match status" value="1"/>
</dbReference>
<feature type="compositionally biased region" description="Basic and acidic residues" evidence="1">
    <location>
        <begin position="179"/>
        <end position="188"/>
    </location>
</feature>